<feature type="region of interest" description="Disordered" evidence="1">
    <location>
        <begin position="45"/>
        <end position="65"/>
    </location>
</feature>
<reference evidence="3 4" key="1">
    <citation type="journal article" date="2018" name="Evol. Lett.">
        <title>Horizontal gene cluster transfer increased hallucinogenic mushroom diversity.</title>
        <authorList>
            <person name="Reynolds H.T."/>
            <person name="Vijayakumar V."/>
            <person name="Gluck-Thaler E."/>
            <person name="Korotkin H.B."/>
            <person name="Matheny P.B."/>
            <person name="Slot J.C."/>
        </authorList>
    </citation>
    <scope>NUCLEOTIDE SEQUENCE [LARGE SCALE GENOMIC DNA]</scope>
    <source>
        <strain evidence="3 4">2631</strain>
    </source>
</reference>
<dbReference type="PANTHER" id="PTHR33840:SF1">
    <property type="entry name" value="TLE1 PHOSPHOLIPASE DOMAIN-CONTAINING PROTEIN"/>
    <property type="match status" value="1"/>
</dbReference>
<feature type="region of interest" description="Disordered" evidence="1">
    <location>
        <begin position="225"/>
        <end position="246"/>
    </location>
</feature>
<dbReference type="Proteomes" id="UP000283269">
    <property type="component" value="Unassembled WGS sequence"/>
</dbReference>
<dbReference type="Gene3D" id="3.40.50.1460">
    <property type="match status" value="1"/>
</dbReference>
<feature type="compositionally biased region" description="Basic and acidic residues" evidence="1">
    <location>
        <begin position="56"/>
        <end position="65"/>
    </location>
</feature>
<dbReference type="STRING" id="93625.A0A409X2I9"/>
<accession>A0A409X2I9</accession>
<dbReference type="PANTHER" id="PTHR33840">
    <property type="match status" value="1"/>
</dbReference>
<dbReference type="InterPro" id="IPR018712">
    <property type="entry name" value="Tle1-like_cat"/>
</dbReference>
<dbReference type="Pfam" id="PF09994">
    <property type="entry name" value="T6SS_Tle1-like_cat"/>
    <property type="match status" value="1"/>
</dbReference>
<comment type="caution">
    <text evidence="3">The sequence shown here is derived from an EMBL/GenBank/DDBJ whole genome shotgun (WGS) entry which is preliminary data.</text>
</comment>
<gene>
    <name evidence="3" type="ORF">CVT25_004473</name>
</gene>
<feature type="domain" description="T6SS Phospholipase effector Tle1-like catalytic" evidence="2">
    <location>
        <begin position="86"/>
        <end position="317"/>
    </location>
</feature>
<organism evidence="3 4">
    <name type="scientific">Psilocybe cyanescens</name>
    <dbReference type="NCBI Taxonomy" id="93625"/>
    <lineage>
        <taxon>Eukaryota</taxon>
        <taxon>Fungi</taxon>
        <taxon>Dikarya</taxon>
        <taxon>Basidiomycota</taxon>
        <taxon>Agaricomycotina</taxon>
        <taxon>Agaricomycetes</taxon>
        <taxon>Agaricomycetidae</taxon>
        <taxon>Agaricales</taxon>
        <taxon>Agaricineae</taxon>
        <taxon>Strophariaceae</taxon>
        <taxon>Psilocybe</taxon>
    </lineage>
</organism>
<protein>
    <recommendedName>
        <fullName evidence="2">T6SS Phospholipase effector Tle1-like catalytic domain-containing protein</fullName>
    </recommendedName>
</protein>
<dbReference type="AlphaFoldDB" id="A0A409X2I9"/>
<sequence length="808" mass="91431">MLAPSPFISTTAEKMHFDRLDEKTFPSVNNTSVDPSRAERHQEMFPSLNDVSLSPSEDKGQKKELQHTMKTEEADHPCQCISPLGRNLVVCIDGTSNQFGKQNTNIVELYSRLVKSDDQLTYYNSGIGTYVKDSTSFRALRQFFHHSVDKAFAINFKTKVLRAYSWLSENYRPGDRIFLFGFSRGAYQVRVIAGMIHKVGLLHKGNNEQIAFAYDLYTQTISAKKTTRQNKGQESKKDREQKESEELCRRFKQTLSRRNVRVHFVGSWDTVSAIGVIRGPNLPETTTGMRHVCAFRHALALDELRVKFLPEYANGGAGPTAAVDLNNSDGSMRPLGDVKECDTHFHRGGGNIANLTLDRFGPSLRWMSYEAIKQGLKMEPHRSPWGTFTPNTSMNWFYRLIEYLPISRLSYTGPDEIIRWPTALFWGDNLVWDERNLRDQAIVEDDPYARADRALQALDESNKGKNIMSHELYDALAALSSTYIGRQSITEFSGSGPILLTALEDKCRKRGAENDDSSLEVITTLVNALDSFEIIPQKSQYNSDPAIWSVLDKVCQTELLKWRKFHDRYGPIPLPSALIIGIDAYTSKDILPRKGCVNSAREIASLLMDTMALPYSEISMLLNERATHARIVQSILSMETNDRIAFNDPIIIFFSGCSLRNDSGIVFIVPYDYPDSQAIAASVIDDLLTRVAAAKGENIVFITDQFPLLQTLILDCPYSARFKGDAYTSTDIPSQNLLSDFRKHQETKTIYGHHHFVEILKDILRNFELVREYGAAYYTPRFLVPPPSREVQRLPDPIAESPSREAGF</sequence>
<feature type="compositionally biased region" description="Basic and acidic residues" evidence="1">
    <location>
        <begin position="231"/>
        <end position="246"/>
    </location>
</feature>
<name>A0A409X2I9_PSICY</name>
<evidence type="ECO:0000259" key="2">
    <source>
        <dbReference type="Pfam" id="PF09994"/>
    </source>
</evidence>
<dbReference type="OrthoDB" id="538223at2759"/>
<proteinExistence type="predicted"/>
<dbReference type="EMBL" id="NHYD01002781">
    <property type="protein sequence ID" value="PPQ84960.1"/>
    <property type="molecule type" value="Genomic_DNA"/>
</dbReference>
<evidence type="ECO:0000313" key="3">
    <source>
        <dbReference type="EMBL" id="PPQ84960.1"/>
    </source>
</evidence>
<dbReference type="InParanoid" id="A0A409X2I9"/>
<evidence type="ECO:0000256" key="1">
    <source>
        <dbReference type="SAM" id="MobiDB-lite"/>
    </source>
</evidence>
<keyword evidence="4" id="KW-1185">Reference proteome</keyword>
<evidence type="ECO:0000313" key="4">
    <source>
        <dbReference type="Proteomes" id="UP000283269"/>
    </source>
</evidence>